<gene>
    <name evidence="2" type="ORF">ACFQ1Q_04270</name>
</gene>
<feature type="domain" description="N-acetyltransferase" evidence="1">
    <location>
        <begin position="1"/>
        <end position="166"/>
    </location>
</feature>
<keyword evidence="2" id="KW-0808">Transferase</keyword>
<name>A0ABW3N7C3_9FLAO</name>
<evidence type="ECO:0000313" key="3">
    <source>
        <dbReference type="Proteomes" id="UP001597013"/>
    </source>
</evidence>
<dbReference type="PANTHER" id="PTHR43792:SF16">
    <property type="entry name" value="N-ACETYLTRANSFERASE DOMAIN-CONTAINING PROTEIN"/>
    <property type="match status" value="1"/>
</dbReference>
<dbReference type="InterPro" id="IPR051531">
    <property type="entry name" value="N-acetyltransferase"/>
</dbReference>
<dbReference type="InterPro" id="IPR000182">
    <property type="entry name" value="GNAT_dom"/>
</dbReference>
<reference evidence="3" key="1">
    <citation type="journal article" date="2019" name="Int. J. Syst. Evol. Microbiol.">
        <title>The Global Catalogue of Microorganisms (GCM) 10K type strain sequencing project: providing services to taxonomists for standard genome sequencing and annotation.</title>
        <authorList>
            <consortium name="The Broad Institute Genomics Platform"/>
            <consortium name="The Broad Institute Genome Sequencing Center for Infectious Disease"/>
            <person name="Wu L."/>
            <person name="Ma J."/>
        </authorList>
    </citation>
    <scope>NUCLEOTIDE SEQUENCE [LARGE SCALE GENOMIC DNA]</scope>
    <source>
        <strain evidence="3">CCUG 62215</strain>
    </source>
</reference>
<evidence type="ECO:0000259" key="1">
    <source>
        <dbReference type="PROSITE" id="PS51186"/>
    </source>
</evidence>
<dbReference type="EMBL" id="JBHTJL010000009">
    <property type="protein sequence ID" value="MFD1062451.1"/>
    <property type="molecule type" value="Genomic_DNA"/>
</dbReference>
<comment type="caution">
    <text evidence="2">The sequence shown here is derived from an EMBL/GenBank/DDBJ whole genome shotgun (WGS) entry which is preliminary data.</text>
</comment>
<dbReference type="Proteomes" id="UP001597013">
    <property type="component" value="Unassembled WGS sequence"/>
</dbReference>
<proteinExistence type="predicted"/>
<evidence type="ECO:0000313" key="2">
    <source>
        <dbReference type="EMBL" id="MFD1062451.1"/>
    </source>
</evidence>
<accession>A0ABW3N7C3</accession>
<dbReference type="PANTHER" id="PTHR43792">
    <property type="entry name" value="GNAT FAMILY, PUTATIVE (AFU_ORTHOLOGUE AFUA_3G00765)-RELATED-RELATED"/>
    <property type="match status" value="1"/>
</dbReference>
<dbReference type="GO" id="GO:0016746">
    <property type="term" value="F:acyltransferase activity"/>
    <property type="evidence" value="ECO:0007669"/>
    <property type="project" value="UniProtKB-KW"/>
</dbReference>
<dbReference type="RefSeq" id="WP_386130155.1">
    <property type="nucleotide sequence ID" value="NZ_JBHTJL010000009.1"/>
</dbReference>
<keyword evidence="2" id="KW-0012">Acyltransferase</keyword>
<dbReference type="Gene3D" id="3.40.630.30">
    <property type="match status" value="1"/>
</dbReference>
<dbReference type="InterPro" id="IPR016181">
    <property type="entry name" value="Acyl_CoA_acyltransferase"/>
</dbReference>
<protein>
    <submittedName>
        <fullName evidence="2">GNAT family N-acetyltransferase</fullName>
        <ecNumber evidence="2">2.3.-.-</ecNumber>
    </submittedName>
</protein>
<dbReference type="SUPFAM" id="SSF55729">
    <property type="entry name" value="Acyl-CoA N-acyltransferases (Nat)"/>
    <property type="match status" value="1"/>
</dbReference>
<organism evidence="2 3">
    <name type="scientific">Winogradskyella litorisediminis</name>
    <dbReference type="NCBI Taxonomy" id="1156618"/>
    <lineage>
        <taxon>Bacteria</taxon>
        <taxon>Pseudomonadati</taxon>
        <taxon>Bacteroidota</taxon>
        <taxon>Flavobacteriia</taxon>
        <taxon>Flavobacteriales</taxon>
        <taxon>Flavobacteriaceae</taxon>
        <taxon>Winogradskyella</taxon>
    </lineage>
</organism>
<sequence>MLREFNLDDADALFQLDSNPIVHEYLGNNPVKDKAESIKYIENCISKYKTQGICRLATLEKRSGKFIGWSGLRFIDDYTFNNHTNFYDVGYRLLPEFWNKGYATEAGKASVNYGFNTLNLKTIYGITETGNIASHKALLKIGLNYIEDFKHTNDSTLRWYNIKNLII</sequence>
<dbReference type="Pfam" id="PF13302">
    <property type="entry name" value="Acetyltransf_3"/>
    <property type="match status" value="1"/>
</dbReference>
<keyword evidence="3" id="KW-1185">Reference proteome</keyword>
<dbReference type="EC" id="2.3.-.-" evidence="2"/>
<dbReference type="PROSITE" id="PS51186">
    <property type="entry name" value="GNAT"/>
    <property type="match status" value="1"/>
</dbReference>